<dbReference type="GO" id="GO:0007219">
    <property type="term" value="P:Notch signaling pathway"/>
    <property type="evidence" value="ECO:0007669"/>
    <property type="project" value="TreeGrafter"/>
</dbReference>
<dbReference type="GO" id="GO:0006509">
    <property type="term" value="P:membrane protein ectodomain proteolysis"/>
    <property type="evidence" value="ECO:0007669"/>
    <property type="project" value="TreeGrafter"/>
</dbReference>
<dbReference type="SMART" id="SM00050">
    <property type="entry name" value="DISIN"/>
    <property type="match status" value="1"/>
</dbReference>
<dbReference type="Proteomes" id="UP000681722">
    <property type="component" value="Unassembled WGS sequence"/>
</dbReference>
<dbReference type="GO" id="GO:0004222">
    <property type="term" value="F:metalloendopeptidase activity"/>
    <property type="evidence" value="ECO:0007669"/>
    <property type="project" value="TreeGrafter"/>
</dbReference>
<feature type="domain" description="Disintegrin" evidence="5">
    <location>
        <begin position="518"/>
        <end position="567"/>
    </location>
</feature>
<feature type="transmembrane region" description="Helical" evidence="3">
    <location>
        <begin position="276"/>
        <end position="298"/>
    </location>
</feature>
<proteinExistence type="predicted"/>
<accession>A0A813PIR4</accession>
<dbReference type="InterPro" id="IPR024079">
    <property type="entry name" value="MetalloPept_cat_dom_sf"/>
</dbReference>
<dbReference type="PROSITE" id="PS50214">
    <property type="entry name" value="DISINTEGRIN_2"/>
    <property type="match status" value="1"/>
</dbReference>
<dbReference type="Proteomes" id="UP000663829">
    <property type="component" value="Unassembled WGS sequence"/>
</dbReference>
<evidence type="ECO:0000259" key="5">
    <source>
        <dbReference type="PROSITE" id="PS50214"/>
    </source>
</evidence>
<dbReference type="GO" id="GO:0005886">
    <property type="term" value="C:plasma membrane"/>
    <property type="evidence" value="ECO:0007669"/>
    <property type="project" value="TreeGrafter"/>
</dbReference>
<keyword evidence="3" id="KW-1133">Transmembrane helix</keyword>
<dbReference type="OrthoDB" id="264603at2759"/>
<evidence type="ECO:0000313" key="6">
    <source>
        <dbReference type="EMBL" id="CAF0721754.1"/>
    </source>
</evidence>
<dbReference type="InterPro" id="IPR001762">
    <property type="entry name" value="Disintegrin_dom"/>
</dbReference>
<dbReference type="InterPro" id="IPR008962">
    <property type="entry name" value="PapD-like_sf"/>
</dbReference>
<reference evidence="7" key="1">
    <citation type="submission" date="2021-02" db="EMBL/GenBank/DDBJ databases">
        <authorList>
            <person name="Nowell W R."/>
        </authorList>
    </citation>
    <scope>NUCLEOTIDE SEQUENCE</scope>
</reference>
<keyword evidence="3" id="KW-0472">Membrane</keyword>
<dbReference type="Gene3D" id="2.60.40.10">
    <property type="entry name" value="Immunoglobulins"/>
    <property type="match status" value="1"/>
</dbReference>
<evidence type="ECO:0000256" key="2">
    <source>
        <dbReference type="SAM" id="MobiDB-lite"/>
    </source>
</evidence>
<evidence type="ECO:0000256" key="3">
    <source>
        <dbReference type="SAM" id="Phobius"/>
    </source>
</evidence>
<dbReference type="EMBL" id="CAJNOK010000006">
    <property type="protein sequence ID" value="CAF0721754.1"/>
    <property type="molecule type" value="Genomic_DNA"/>
</dbReference>
<evidence type="ECO:0000313" key="7">
    <source>
        <dbReference type="EMBL" id="CAF0749448.1"/>
    </source>
</evidence>
<keyword evidence="3" id="KW-0812">Transmembrane</keyword>
<organism evidence="7 10">
    <name type="scientific">Didymodactylos carnosus</name>
    <dbReference type="NCBI Taxonomy" id="1234261"/>
    <lineage>
        <taxon>Eukaryota</taxon>
        <taxon>Metazoa</taxon>
        <taxon>Spiralia</taxon>
        <taxon>Gnathifera</taxon>
        <taxon>Rotifera</taxon>
        <taxon>Eurotatoria</taxon>
        <taxon>Bdelloidea</taxon>
        <taxon>Philodinida</taxon>
        <taxon>Philodinidae</taxon>
        <taxon>Didymodactylos</taxon>
    </lineage>
</organism>
<feature type="region of interest" description="Disordered" evidence="2">
    <location>
        <begin position="130"/>
        <end position="152"/>
    </location>
</feature>
<comment type="caution">
    <text evidence="1">Lacks conserved residue(s) required for the propagation of feature annotation.</text>
</comment>
<evidence type="ECO:0000313" key="10">
    <source>
        <dbReference type="Proteomes" id="UP000663829"/>
    </source>
</evidence>
<dbReference type="Pfam" id="PF00635">
    <property type="entry name" value="Motile_Sperm"/>
    <property type="match status" value="1"/>
</dbReference>
<dbReference type="InterPro" id="IPR036436">
    <property type="entry name" value="Disintegrin_dom_sf"/>
</dbReference>
<dbReference type="InterPro" id="IPR000535">
    <property type="entry name" value="MSP_dom"/>
</dbReference>
<evidence type="ECO:0008006" key="11">
    <source>
        <dbReference type="Google" id="ProtNLM"/>
    </source>
</evidence>
<evidence type="ECO:0000313" key="8">
    <source>
        <dbReference type="EMBL" id="CAF3493338.1"/>
    </source>
</evidence>
<name>A0A813PIR4_9BILA</name>
<evidence type="ECO:0000259" key="4">
    <source>
        <dbReference type="PROSITE" id="PS50202"/>
    </source>
</evidence>
<evidence type="ECO:0000256" key="1">
    <source>
        <dbReference type="PROSITE-ProRule" id="PRU00068"/>
    </source>
</evidence>
<dbReference type="Gene3D" id="3.40.390.10">
    <property type="entry name" value="Collagenase (Catalytic Domain)"/>
    <property type="match status" value="1"/>
</dbReference>
<dbReference type="EMBL" id="CAJOBC010000061">
    <property type="protein sequence ID" value="CAF3528777.1"/>
    <property type="molecule type" value="Genomic_DNA"/>
</dbReference>
<protein>
    <recommendedName>
        <fullName evidence="11">MSP domain-containing protein</fullName>
    </recommendedName>
</protein>
<feature type="region of interest" description="Disordered" evidence="2">
    <location>
        <begin position="177"/>
        <end position="216"/>
    </location>
</feature>
<dbReference type="EMBL" id="CAJOBA010000006">
    <property type="protein sequence ID" value="CAF3493338.1"/>
    <property type="molecule type" value="Genomic_DNA"/>
</dbReference>
<dbReference type="EMBL" id="CAJNOQ010000061">
    <property type="protein sequence ID" value="CAF0749448.1"/>
    <property type="molecule type" value="Genomic_DNA"/>
</dbReference>
<gene>
    <name evidence="7" type="ORF">GPM918_LOCUS740</name>
    <name evidence="6" type="ORF">OVA965_LOCUS95</name>
    <name evidence="9" type="ORF">SRO942_LOCUS741</name>
    <name evidence="8" type="ORF">TMI583_LOCUS95</name>
</gene>
<dbReference type="PANTHER" id="PTHR45702:SF2">
    <property type="entry name" value="KUZBANIAN, ISOFORM A"/>
    <property type="match status" value="1"/>
</dbReference>
<dbReference type="PROSITE" id="PS50202">
    <property type="entry name" value="MSP"/>
    <property type="match status" value="1"/>
</dbReference>
<feature type="compositionally biased region" description="Polar residues" evidence="2">
    <location>
        <begin position="177"/>
        <end position="198"/>
    </location>
</feature>
<dbReference type="PANTHER" id="PTHR45702">
    <property type="entry name" value="ADAM10/ADAM17 METALLOPEPTIDASE FAMILY MEMBER"/>
    <property type="match status" value="1"/>
</dbReference>
<dbReference type="Proteomes" id="UP000677228">
    <property type="component" value="Unassembled WGS sequence"/>
</dbReference>
<feature type="compositionally biased region" description="Basic and acidic residues" evidence="2">
    <location>
        <begin position="199"/>
        <end position="216"/>
    </location>
</feature>
<dbReference type="Proteomes" id="UP000682733">
    <property type="component" value="Unassembled WGS sequence"/>
</dbReference>
<dbReference type="AlphaFoldDB" id="A0A813PIR4"/>
<evidence type="ECO:0000313" key="9">
    <source>
        <dbReference type="EMBL" id="CAF3528777.1"/>
    </source>
</evidence>
<sequence length="584" mass="66172">MTLELNPSTDLVFKGPFNNVSTTMLKLSNSGHERLAYKIKTTAPKRYCVKPNSGFLDPSASTNIQVMLQPQSAGGQHDERAKHKFMVQWVAVPPTWTDDVDNFWKQDVPKLNVQDSKLKCVFADDQSVADRNVPNDSFRHPDGDVSGSTYGDKVLNTQSQIENHVIDKTYHNANHTEATSTNQRSTTPFQQQQTLSATTHRDRQDGGDESNKQRLKQELDRLKEENENLKEKMNVRSRKNFAGDGMNQVDNSTLHGHNQQQQKLITLFGINLSERMIIIAFIIALIVGFSLGNITMILKKNSDLFSTNVIEFGNETVPVDRDIFYDGYVEGQRNSSYVCGAFYSSWFDGLIKYSNSTTYYIEPSLKYNSSIQGVSIIYDTKDVTKLDKNLMRIKNLATGKIKKTILELLNNTYTNMSRRKRQLNNPCCSMFIRTDKTLWDQYYSDVGLRKFWRRHDDNLCPGDQDGNYIMFAHAVDGLAKNNNKFSRCSLHNMSRTIVSITLGLSQTKKSCFLACDKIAFCGNGIVDGNEECDCGYPDECTEQCCYPAETIINGYQMGCKRKPGAICRNAAEVFVLSRAYRSVK</sequence>
<feature type="domain" description="MSP" evidence="4">
    <location>
        <begin position="2"/>
        <end position="123"/>
    </location>
</feature>
<comment type="caution">
    <text evidence="7">The sequence shown here is derived from an EMBL/GenBank/DDBJ whole genome shotgun (WGS) entry which is preliminary data.</text>
</comment>
<dbReference type="Gene3D" id="4.10.70.10">
    <property type="entry name" value="Disintegrin domain"/>
    <property type="match status" value="1"/>
</dbReference>
<dbReference type="SUPFAM" id="SSF49354">
    <property type="entry name" value="PapD-like"/>
    <property type="match status" value="1"/>
</dbReference>
<dbReference type="InterPro" id="IPR013783">
    <property type="entry name" value="Ig-like_fold"/>
</dbReference>
<keyword evidence="10" id="KW-1185">Reference proteome</keyword>
<dbReference type="InterPro" id="IPR051489">
    <property type="entry name" value="ADAM_Metalloproteinase"/>
</dbReference>